<proteinExistence type="predicted"/>
<dbReference type="CDD" id="cd16461">
    <property type="entry name" value="RING-H2_EL5-like"/>
    <property type="match status" value="1"/>
</dbReference>
<evidence type="ECO:0000313" key="4">
    <source>
        <dbReference type="EMBL" id="KAF6143937.1"/>
    </source>
</evidence>
<dbReference type="SUPFAM" id="SSF57850">
    <property type="entry name" value="RING/U-box"/>
    <property type="match status" value="1"/>
</dbReference>
<dbReference type="GO" id="GO:0008270">
    <property type="term" value="F:zinc ion binding"/>
    <property type="evidence" value="ECO:0007669"/>
    <property type="project" value="UniProtKB-KW"/>
</dbReference>
<dbReference type="SMART" id="SM00184">
    <property type="entry name" value="RING"/>
    <property type="match status" value="1"/>
</dbReference>
<keyword evidence="5" id="KW-1185">Reference proteome</keyword>
<evidence type="ECO:0000313" key="5">
    <source>
        <dbReference type="Proteomes" id="UP000541444"/>
    </source>
</evidence>
<protein>
    <recommendedName>
        <fullName evidence="3">RING-type domain-containing protein</fullName>
    </recommendedName>
</protein>
<feature type="domain" description="RING-type" evidence="3">
    <location>
        <begin position="31"/>
        <end position="73"/>
    </location>
</feature>
<sequence>MLFPSPTAQPQCLSSSSKALEIPDHREVALCSVCLGDYQAEDKLQLIPMCGHSFHMDCIGSWLSSHSTCPLCRLSLIPAAKTENQAPLGNTEIEERAPQDSIETEESQNSVVEDDHRHCRETDDSFDIEAVGASSAEQEKNMRDHS</sequence>
<dbReference type="InterPro" id="IPR013083">
    <property type="entry name" value="Znf_RING/FYVE/PHD"/>
</dbReference>
<dbReference type="Pfam" id="PF13639">
    <property type="entry name" value="zf-RING_2"/>
    <property type="match status" value="1"/>
</dbReference>
<reference evidence="4 5" key="1">
    <citation type="journal article" date="2020" name="IScience">
        <title>Genome Sequencing of the Endangered Kingdonia uniflora (Circaeasteraceae, Ranunculales) Reveals Potential Mechanisms of Evolutionary Specialization.</title>
        <authorList>
            <person name="Sun Y."/>
            <person name="Deng T."/>
            <person name="Zhang A."/>
            <person name="Moore M.J."/>
            <person name="Landis J.B."/>
            <person name="Lin N."/>
            <person name="Zhang H."/>
            <person name="Zhang X."/>
            <person name="Huang J."/>
            <person name="Zhang X."/>
            <person name="Sun H."/>
            <person name="Wang H."/>
        </authorList>
    </citation>
    <scope>NUCLEOTIDE SEQUENCE [LARGE SCALE GENOMIC DNA]</scope>
    <source>
        <strain evidence="4">TB1705</strain>
        <tissue evidence="4">Leaf</tissue>
    </source>
</reference>
<keyword evidence="1" id="KW-0862">Zinc</keyword>
<keyword evidence="1" id="KW-0479">Metal-binding</keyword>
<dbReference type="PANTHER" id="PTHR47035:SF3">
    <property type="entry name" value="OS11G0150450 PROTEIN"/>
    <property type="match status" value="1"/>
</dbReference>
<evidence type="ECO:0000256" key="2">
    <source>
        <dbReference type="SAM" id="MobiDB-lite"/>
    </source>
</evidence>
<organism evidence="4 5">
    <name type="scientific">Kingdonia uniflora</name>
    <dbReference type="NCBI Taxonomy" id="39325"/>
    <lineage>
        <taxon>Eukaryota</taxon>
        <taxon>Viridiplantae</taxon>
        <taxon>Streptophyta</taxon>
        <taxon>Embryophyta</taxon>
        <taxon>Tracheophyta</taxon>
        <taxon>Spermatophyta</taxon>
        <taxon>Magnoliopsida</taxon>
        <taxon>Ranunculales</taxon>
        <taxon>Circaeasteraceae</taxon>
        <taxon>Kingdonia</taxon>
    </lineage>
</organism>
<comment type="caution">
    <text evidence="4">The sequence shown here is derived from an EMBL/GenBank/DDBJ whole genome shotgun (WGS) entry which is preliminary data.</text>
</comment>
<feature type="compositionally biased region" description="Basic and acidic residues" evidence="2">
    <location>
        <begin position="137"/>
        <end position="146"/>
    </location>
</feature>
<dbReference type="OrthoDB" id="8062037at2759"/>
<dbReference type="InterPro" id="IPR001841">
    <property type="entry name" value="Znf_RING"/>
</dbReference>
<dbReference type="PANTHER" id="PTHR47035">
    <property type="entry name" value="OS11G0150450 PROTEIN"/>
    <property type="match status" value="1"/>
</dbReference>
<dbReference type="EMBL" id="JACGCM010002161">
    <property type="protein sequence ID" value="KAF6143937.1"/>
    <property type="molecule type" value="Genomic_DNA"/>
</dbReference>
<dbReference type="PROSITE" id="PS50089">
    <property type="entry name" value="ZF_RING_2"/>
    <property type="match status" value="1"/>
</dbReference>
<dbReference type="AlphaFoldDB" id="A0A7J7LMR9"/>
<dbReference type="Proteomes" id="UP000541444">
    <property type="component" value="Unassembled WGS sequence"/>
</dbReference>
<evidence type="ECO:0000259" key="3">
    <source>
        <dbReference type="PROSITE" id="PS50089"/>
    </source>
</evidence>
<feature type="compositionally biased region" description="Basic and acidic residues" evidence="2">
    <location>
        <begin position="113"/>
        <end position="123"/>
    </location>
</feature>
<dbReference type="InterPro" id="IPR053070">
    <property type="entry name" value="RING-type_E3_ubiquitin-ligase"/>
</dbReference>
<gene>
    <name evidence="4" type="ORF">GIB67_001731</name>
</gene>
<name>A0A7J7LMR9_9MAGN</name>
<keyword evidence="1" id="KW-0863">Zinc-finger</keyword>
<accession>A0A7J7LMR9</accession>
<dbReference type="Gene3D" id="3.30.40.10">
    <property type="entry name" value="Zinc/RING finger domain, C3HC4 (zinc finger)"/>
    <property type="match status" value="1"/>
</dbReference>
<evidence type="ECO:0000256" key="1">
    <source>
        <dbReference type="PROSITE-ProRule" id="PRU00175"/>
    </source>
</evidence>
<feature type="region of interest" description="Disordered" evidence="2">
    <location>
        <begin position="83"/>
        <end position="146"/>
    </location>
</feature>